<accession>A0A4Z1KDC5</accession>
<evidence type="ECO:0000313" key="6">
    <source>
        <dbReference type="Proteomes" id="UP000297280"/>
    </source>
</evidence>
<feature type="compositionally biased region" description="Acidic residues" evidence="4">
    <location>
        <begin position="204"/>
        <end position="247"/>
    </location>
</feature>
<reference evidence="5 6" key="1">
    <citation type="submission" date="2017-12" db="EMBL/GenBank/DDBJ databases">
        <title>Comparative genomics of Botrytis spp.</title>
        <authorList>
            <person name="Valero-Jimenez C.A."/>
            <person name="Tapia P."/>
            <person name="Veloso J."/>
            <person name="Silva-Moreno E."/>
            <person name="Staats M."/>
            <person name="Valdes J.H."/>
            <person name="Van Kan J.A.L."/>
        </authorList>
    </citation>
    <scope>NUCLEOTIDE SEQUENCE [LARGE SCALE GENOMIC DNA]</scope>
    <source>
        <strain evidence="5 6">MUCL3349</strain>
    </source>
</reference>
<keyword evidence="3" id="KW-0539">Nucleus</keyword>
<dbReference type="InterPro" id="IPR004931">
    <property type="entry name" value="Pro/parathymosin"/>
</dbReference>
<evidence type="ECO:0000256" key="3">
    <source>
        <dbReference type="ARBA" id="ARBA00023242"/>
    </source>
</evidence>
<gene>
    <name evidence="5" type="ORF">BPOR_0548g00020</name>
</gene>
<dbReference type="AlphaFoldDB" id="A0A4Z1KDC5"/>
<comment type="similarity">
    <text evidence="2">Belongs to the pro/parathymosin family.</text>
</comment>
<comment type="caution">
    <text evidence="5">The sequence shown here is derived from an EMBL/GenBank/DDBJ whole genome shotgun (WGS) entry which is preliminary data.</text>
</comment>
<keyword evidence="6" id="KW-1185">Reference proteome</keyword>
<feature type="region of interest" description="Disordered" evidence="4">
    <location>
        <begin position="29"/>
        <end position="63"/>
    </location>
</feature>
<evidence type="ECO:0000256" key="2">
    <source>
        <dbReference type="ARBA" id="ARBA00008032"/>
    </source>
</evidence>
<dbReference type="GO" id="GO:0042393">
    <property type="term" value="F:histone binding"/>
    <property type="evidence" value="ECO:0007669"/>
    <property type="project" value="TreeGrafter"/>
</dbReference>
<feature type="region of interest" description="Disordered" evidence="4">
    <location>
        <begin position="101"/>
        <end position="148"/>
    </location>
</feature>
<dbReference type="PANTHER" id="PTHR22745">
    <property type="entry name" value="PROTHYMOSIN ALPHA"/>
    <property type="match status" value="1"/>
</dbReference>
<evidence type="ECO:0000313" key="5">
    <source>
        <dbReference type="EMBL" id="TGO84107.1"/>
    </source>
</evidence>
<name>A0A4Z1KDC5_9HELO</name>
<proteinExistence type="inferred from homology"/>
<comment type="subcellular location">
    <subcellularLocation>
        <location evidence="1">Nucleus</location>
    </subcellularLocation>
</comment>
<feature type="compositionally biased region" description="Polar residues" evidence="4">
    <location>
        <begin position="47"/>
        <end position="58"/>
    </location>
</feature>
<evidence type="ECO:0000256" key="4">
    <source>
        <dbReference type="SAM" id="MobiDB-lite"/>
    </source>
</evidence>
<dbReference type="GO" id="GO:0005634">
    <property type="term" value="C:nucleus"/>
    <property type="evidence" value="ECO:0007669"/>
    <property type="project" value="UniProtKB-SubCell"/>
</dbReference>
<feature type="compositionally biased region" description="Polar residues" evidence="4">
    <location>
        <begin position="101"/>
        <end position="127"/>
    </location>
</feature>
<protein>
    <submittedName>
        <fullName evidence="5">Uncharacterized protein</fullName>
    </submittedName>
</protein>
<dbReference type="GO" id="GO:0045944">
    <property type="term" value="P:positive regulation of transcription by RNA polymerase II"/>
    <property type="evidence" value="ECO:0007669"/>
    <property type="project" value="TreeGrafter"/>
</dbReference>
<dbReference type="EMBL" id="PQXO01000547">
    <property type="protein sequence ID" value="TGO84107.1"/>
    <property type="molecule type" value="Genomic_DNA"/>
</dbReference>
<sequence>MAANDMATDDMAIDDMATDNGSLINQVKLAAPSPPSSEDMDTDNGVLINTDTSASNLPDDTATENGALINTDISASNVCDALPGDQNLSDASTSAEVTLNTATNHPDSTHKLTSTPNPSLSNHPNVLSDNTTSYDDDADADADASTSSDELDLTIVDLSEVASLLWPDRSGFWVHDFALVRQFVEEKRIADITDCGEEFVPGEFVEEEEENEEDEEHDEEEDEEHDEEEDEEEDEEHDEEEDEEEISENMKAWIKYRFSGARKEELKKDWEEELAEEGGVRELSDL</sequence>
<feature type="region of interest" description="Disordered" evidence="4">
    <location>
        <begin position="198"/>
        <end position="250"/>
    </location>
</feature>
<evidence type="ECO:0000256" key="1">
    <source>
        <dbReference type="ARBA" id="ARBA00004123"/>
    </source>
</evidence>
<organism evidence="5 6">
    <name type="scientific">Botrytis porri</name>
    <dbReference type="NCBI Taxonomy" id="87229"/>
    <lineage>
        <taxon>Eukaryota</taxon>
        <taxon>Fungi</taxon>
        <taxon>Dikarya</taxon>
        <taxon>Ascomycota</taxon>
        <taxon>Pezizomycotina</taxon>
        <taxon>Leotiomycetes</taxon>
        <taxon>Helotiales</taxon>
        <taxon>Sclerotiniaceae</taxon>
        <taxon>Botrytis</taxon>
    </lineage>
</organism>
<dbReference type="PANTHER" id="PTHR22745:SF0">
    <property type="entry name" value="PROTHYMOSIN ALPHA"/>
    <property type="match status" value="1"/>
</dbReference>
<dbReference type="GO" id="GO:0043066">
    <property type="term" value="P:negative regulation of apoptotic process"/>
    <property type="evidence" value="ECO:0007669"/>
    <property type="project" value="TreeGrafter"/>
</dbReference>
<dbReference type="Proteomes" id="UP000297280">
    <property type="component" value="Unassembled WGS sequence"/>
</dbReference>